<evidence type="ECO:0000313" key="1">
    <source>
        <dbReference type="EMBL" id="GFM90448.1"/>
    </source>
</evidence>
<sequence>MALKIMVWNAQHFDNQSSSTHSQAFTEKRDFLKQYLAQQSDIDILVFLETGKTGNINQSLTSEVYNLPGNFVPVVHLTQEGGFTKNTTLGISTFVREDKKGQVGLPDFEYVLGDQERRAPVILKHQTGKYLAFYHANANENTSFGHIRDAIQFIHQEVGDDLIFFGGDLNHDYYSMNDSIGHLKKLGPVGVGYTHSKFTLVETKTLHLDVARRYEGLINRHGLARAFNSHYGNLTEEKKNILKAPTTTQKSKARVLKITTRLQELDTAFAYVDAHFDRQYSVHEGSETHESVVVTNRFLDYAFVHNTSDWQAVCHGSVAVHTSAVLGVTSTQRLCDNVLMRSDHFPVIYTCTAL</sequence>
<dbReference type="Gene3D" id="3.60.10.10">
    <property type="entry name" value="Endonuclease/exonuclease/phosphatase"/>
    <property type="match status" value="1"/>
</dbReference>
<dbReference type="RefSeq" id="WP_025259744.1">
    <property type="nucleotide sequence ID" value="NZ_BLWA01000001.1"/>
</dbReference>
<dbReference type="EMBL" id="BLWA01000001">
    <property type="protein sequence ID" value="GFM90448.1"/>
    <property type="molecule type" value="Genomic_DNA"/>
</dbReference>
<reference evidence="2 3" key="1">
    <citation type="submission" date="2018-08" db="EMBL/GenBank/DDBJ databases">
        <title>Recombination of ecologically and evolutionarily significant loci maintains genetic cohesion in the Pseudomonas syringae species complex.</title>
        <authorList>
            <person name="Dillon M."/>
            <person name="Thakur S."/>
            <person name="Almeida R.N.D."/>
            <person name="Weir B.S."/>
            <person name="Guttman D.S."/>
        </authorList>
    </citation>
    <scope>NUCLEOTIDE SEQUENCE [LARGE SCALE GENOMIC DNA]</scope>
    <source>
        <strain evidence="2 3">ICMP 6917</strain>
    </source>
</reference>
<dbReference type="Proteomes" id="UP000278332">
    <property type="component" value="Unassembled WGS sequence"/>
</dbReference>
<accession>A0A3M4W0A9</accession>
<evidence type="ECO:0008006" key="5">
    <source>
        <dbReference type="Google" id="ProtNLM"/>
    </source>
</evidence>
<gene>
    <name evidence="2" type="ORF">ALP84_02831</name>
    <name evidence="1" type="ORF">PSCICP_04200</name>
</gene>
<name>A0A3M4W0A9_PSECI</name>
<dbReference type="GeneID" id="45542166"/>
<comment type="caution">
    <text evidence="2">The sequence shown here is derived from an EMBL/GenBank/DDBJ whole genome shotgun (WGS) entry which is preliminary data.</text>
</comment>
<organism evidence="2 3">
    <name type="scientific">Pseudomonas cichorii</name>
    <dbReference type="NCBI Taxonomy" id="36746"/>
    <lineage>
        <taxon>Bacteria</taxon>
        <taxon>Pseudomonadati</taxon>
        <taxon>Pseudomonadota</taxon>
        <taxon>Gammaproteobacteria</taxon>
        <taxon>Pseudomonadales</taxon>
        <taxon>Pseudomonadaceae</taxon>
        <taxon>Pseudomonas</taxon>
    </lineage>
</organism>
<evidence type="ECO:0000313" key="3">
    <source>
        <dbReference type="Proteomes" id="UP000278332"/>
    </source>
</evidence>
<evidence type="ECO:0000313" key="2">
    <source>
        <dbReference type="EMBL" id="RMR56692.1"/>
    </source>
</evidence>
<evidence type="ECO:0000313" key="4">
    <source>
        <dbReference type="Proteomes" id="UP000614982"/>
    </source>
</evidence>
<keyword evidence="4" id="KW-1185">Reference proteome</keyword>
<dbReference type="EMBL" id="RBRY01000091">
    <property type="protein sequence ID" value="RMR56692.1"/>
    <property type="molecule type" value="Genomic_DNA"/>
</dbReference>
<dbReference type="AlphaFoldDB" id="A0A3M4W0A9"/>
<proteinExistence type="predicted"/>
<protein>
    <recommendedName>
        <fullName evidence="5">Endonuclease/exonuclease/phosphatase domain-containing protein</fullName>
    </recommendedName>
</protein>
<dbReference type="SUPFAM" id="SSF56219">
    <property type="entry name" value="DNase I-like"/>
    <property type="match status" value="1"/>
</dbReference>
<dbReference type="Proteomes" id="UP000614982">
    <property type="component" value="Unassembled WGS sequence"/>
</dbReference>
<dbReference type="OrthoDB" id="6898756at2"/>
<dbReference type="InterPro" id="IPR036691">
    <property type="entry name" value="Endo/exonu/phosph_ase_sf"/>
</dbReference>
<reference evidence="1 4" key="2">
    <citation type="submission" date="2020-05" db="EMBL/GenBank/DDBJ databases">
        <title>Genetic diversity of Pseudomonas cichorii.</title>
        <authorList>
            <person name="Tani S."/>
            <person name="Yagi H."/>
            <person name="Hashimoto S."/>
            <person name="Iiyama K."/>
            <person name="Furuya N."/>
        </authorList>
    </citation>
    <scope>NUCLEOTIDE SEQUENCE [LARGE SCALE GENOMIC DNA]</scope>
    <source>
        <strain evidence="1 4">LMG 2162</strain>
    </source>
</reference>